<dbReference type="GO" id="GO:0044782">
    <property type="term" value="P:cilium organization"/>
    <property type="evidence" value="ECO:0007669"/>
    <property type="project" value="TreeGrafter"/>
</dbReference>
<keyword evidence="11" id="KW-1185">Reference proteome</keyword>
<keyword evidence="7" id="KW-0206">Cytoskeleton</keyword>
<evidence type="ECO:0000256" key="7">
    <source>
        <dbReference type="ARBA" id="ARBA00023212"/>
    </source>
</evidence>
<evidence type="ECO:0000256" key="4">
    <source>
        <dbReference type="ARBA" id="ARBA00022490"/>
    </source>
</evidence>
<evidence type="ECO:0000256" key="6">
    <source>
        <dbReference type="ARBA" id="ARBA00023069"/>
    </source>
</evidence>
<dbReference type="InterPro" id="IPR000048">
    <property type="entry name" value="IQ_motif_EF-hand-BS"/>
</dbReference>
<comment type="similarity">
    <text evidence="2">Belongs to the DRC9 family.</text>
</comment>
<keyword evidence="6" id="KW-0969">Cilium</keyword>
<dbReference type="GO" id="GO:0031514">
    <property type="term" value="C:motile cilium"/>
    <property type="evidence" value="ECO:0007669"/>
    <property type="project" value="TreeGrafter"/>
</dbReference>
<evidence type="ECO:0000256" key="1">
    <source>
        <dbReference type="ARBA" id="ARBA00004611"/>
    </source>
</evidence>
<accession>A0A8J9Y9P5</accession>
<dbReference type="Proteomes" id="UP000838878">
    <property type="component" value="Chromosome 3"/>
</dbReference>
<dbReference type="EMBL" id="OV170223">
    <property type="protein sequence ID" value="CAH0722624.1"/>
    <property type="molecule type" value="Genomic_DNA"/>
</dbReference>
<dbReference type="SMART" id="SM00015">
    <property type="entry name" value="IQ"/>
    <property type="match status" value="1"/>
</dbReference>
<reference evidence="10" key="1">
    <citation type="submission" date="2021-12" db="EMBL/GenBank/DDBJ databases">
        <authorList>
            <person name="Martin H S."/>
        </authorList>
    </citation>
    <scope>NUCLEOTIDE SEQUENCE</scope>
</reference>
<gene>
    <name evidence="10" type="ORF">BINO364_LOCUS8556</name>
</gene>
<dbReference type="PANTHER" id="PTHR14871:SF1">
    <property type="entry name" value="DYNEIN REGULATORY COMPLEX PROTEIN 9"/>
    <property type="match status" value="1"/>
</dbReference>
<evidence type="ECO:0000313" key="11">
    <source>
        <dbReference type="Proteomes" id="UP000838878"/>
    </source>
</evidence>
<evidence type="ECO:0000313" key="10">
    <source>
        <dbReference type="EMBL" id="CAH0722624.1"/>
    </source>
</evidence>
<protein>
    <recommendedName>
        <fullName evidence="3">Dynein regulatory complex protein 9</fullName>
    </recommendedName>
    <alternativeName>
        <fullName evidence="9">IQ domain-containing protein G</fullName>
    </alternativeName>
</protein>
<organism evidence="10 11">
    <name type="scientific">Brenthis ino</name>
    <name type="common">lesser marbled fritillary</name>
    <dbReference type="NCBI Taxonomy" id="405034"/>
    <lineage>
        <taxon>Eukaryota</taxon>
        <taxon>Metazoa</taxon>
        <taxon>Ecdysozoa</taxon>
        <taxon>Arthropoda</taxon>
        <taxon>Hexapoda</taxon>
        <taxon>Insecta</taxon>
        <taxon>Pterygota</taxon>
        <taxon>Neoptera</taxon>
        <taxon>Endopterygota</taxon>
        <taxon>Lepidoptera</taxon>
        <taxon>Glossata</taxon>
        <taxon>Ditrysia</taxon>
        <taxon>Papilionoidea</taxon>
        <taxon>Nymphalidae</taxon>
        <taxon>Heliconiinae</taxon>
        <taxon>Argynnini</taxon>
        <taxon>Brenthis</taxon>
    </lineage>
</organism>
<dbReference type="InterPro" id="IPR042618">
    <property type="entry name" value="IQCG"/>
</dbReference>
<sequence length="338" mass="39517">MKGNERISTMDALLFAISLEVMLLQMRILEISAKRKFPASGLKDVREKQLSDKLARDRKIVKEILLRTLLGLAQDGEWYVLKEAVEVIEKNTNSLGVLTTRHEKLKSSLENICFELQRNRLQWKLDFRKYDLKIAFLRDSIKDCVLNSRMHFDYADRWLSARAESLELQVQVSAAPAPRLDHEDCVHDELLKAYELQIQERVQLLDYWKIRYFKDTADLEARLAAQCEQLRVTVVRRGELESLFKLHEGEMRAWLTFKKERAARLAREERLRKAATRIQAWWRGVMVRRALGFLQLEFWEIWILSSLELDVIIHNVGASGVGCGDECVSSALRRLLLY</sequence>
<keyword evidence="4" id="KW-0963">Cytoplasm</keyword>
<proteinExistence type="inferred from homology"/>
<dbReference type="CDD" id="cd23766">
    <property type="entry name" value="IQCG"/>
    <property type="match status" value="1"/>
</dbReference>
<evidence type="ECO:0000256" key="8">
    <source>
        <dbReference type="ARBA" id="ARBA00023273"/>
    </source>
</evidence>
<dbReference type="OrthoDB" id="10254713at2759"/>
<keyword evidence="8" id="KW-0966">Cell projection</keyword>
<evidence type="ECO:0000256" key="2">
    <source>
        <dbReference type="ARBA" id="ARBA00008222"/>
    </source>
</evidence>
<name>A0A8J9Y9P5_9NEOP</name>
<evidence type="ECO:0000256" key="9">
    <source>
        <dbReference type="ARBA" id="ARBA00032183"/>
    </source>
</evidence>
<keyword evidence="5" id="KW-0282">Flagellum</keyword>
<dbReference type="PROSITE" id="PS50096">
    <property type="entry name" value="IQ"/>
    <property type="match status" value="1"/>
</dbReference>
<dbReference type="PANTHER" id="PTHR14871">
    <property type="entry name" value="DYNEIN REGULATORY COMPLEX PROTEIN 9"/>
    <property type="match status" value="1"/>
</dbReference>
<dbReference type="GO" id="GO:0005737">
    <property type="term" value="C:cytoplasm"/>
    <property type="evidence" value="ECO:0007669"/>
    <property type="project" value="TreeGrafter"/>
</dbReference>
<comment type="subcellular location">
    <subcellularLocation>
        <location evidence="1">Cytoplasm</location>
        <location evidence="1">Cytoskeleton</location>
        <location evidence="1">Flagellum axoneme</location>
    </subcellularLocation>
</comment>
<evidence type="ECO:0000256" key="3">
    <source>
        <dbReference type="ARBA" id="ARBA00013738"/>
    </source>
</evidence>
<evidence type="ECO:0000256" key="5">
    <source>
        <dbReference type="ARBA" id="ARBA00022846"/>
    </source>
</evidence>
<dbReference type="Pfam" id="PF00612">
    <property type="entry name" value="IQ"/>
    <property type="match status" value="1"/>
</dbReference>
<dbReference type="AlphaFoldDB" id="A0A8J9Y9P5"/>
<feature type="non-terminal residue" evidence="10">
    <location>
        <position position="338"/>
    </location>
</feature>